<evidence type="ECO:0008006" key="4">
    <source>
        <dbReference type="Google" id="ProtNLM"/>
    </source>
</evidence>
<dbReference type="Pfam" id="PF02493">
    <property type="entry name" value="MORN"/>
    <property type="match status" value="11"/>
</dbReference>
<dbReference type="Proteomes" id="UP000039865">
    <property type="component" value="Unassembled WGS sequence"/>
</dbReference>
<dbReference type="SUPFAM" id="SSF82185">
    <property type="entry name" value="Histone H3 K4-specific methyltransferase SET7/9 N-terminal domain"/>
    <property type="match status" value="3"/>
</dbReference>
<dbReference type="InParanoid" id="A0A078A2Q6"/>
<organism evidence="2 3">
    <name type="scientific">Stylonychia lemnae</name>
    <name type="common">Ciliate</name>
    <dbReference type="NCBI Taxonomy" id="5949"/>
    <lineage>
        <taxon>Eukaryota</taxon>
        <taxon>Sar</taxon>
        <taxon>Alveolata</taxon>
        <taxon>Ciliophora</taxon>
        <taxon>Intramacronucleata</taxon>
        <taxon>Spirotrichea</taxon>
        <taxon>Stichotrichia</taxon>
        <taxon>Sporadotrichida</taxon>
        <taxon>Oxytrichidae</taxon>
        <taxon>Stylonychinae</taxon>
        <taxon>Stylonychia</taxon>
    </lineage>
</organism>
<reference evidence="2 3" key="1">
    <citation type="submission" date="2014-06" db="EMBL/GenBank/DDBJ databases">
        <authorList>
            <person name="Swart Estienne"/>
        </authorList>
    </citation>
    <scope>NUCLEOTIDE SEQUENCE [LARGE SCALE GENOMIC DNA]</scope>
    <source>
        <strain evidence="2 3">130c</strain>
    </source>
</reference>
<dbReference type="InterPro" id="IPR003409">
    <property type="entry name" value="MORN"/>
</dbReference>
<proteinExistence type="predicted"/>
<dbReference type="OrthoDB" id="287158at2759"/>
<dbReference type="PANTHER" id="PTHR23084">
    <property type="entry name" value="PHOSPHATIDYLINOSITOL-4-PHOSPHATE 5-KINASE RELATED"/>
    <property type="match status" value="1"/>
</dbReference>
<keyword evidence="1" id="KW-0677">Repeat</keyword>
<dbReference type="Gene3D" id="2.20.110.10">
    <property type="entry name" value="Histone H3 K4-specific methyltransferase SET7/9 N-terminal domain"/>
    <property type="match status" value="4"/>
</dbReference>
<dbReference type="EMBL" id="CCKQ01005221">
    <property type="protein sequence ID" value="CDW76380.1"/>
    <property type="molecule type" value="Genomic_DNA"/>
</dbReference>
<dbReference type="PANTHER" id="PTHR23084:SF263">
    <property type="entry name" value="MORN REPEAT-CONTAINING PROTEIN 1"/>
    <property type="match status" value="1"/>
</dbReference>
<accession>A0A078A2Q6</accession>
<evidence type="ECO:0000313" key="2">
    <source>
        <dbReference type="EMBL" id="CDW76380.1"/>
    </source>
</evidence>
<keyword evidence="3" id="KW-1185">Reference proteome</keyword>
<sequence>MQIDVEDDQMMKIYQNNTTNFAAGTGTPPHSDGGSNFVNETQDQMSQQSIIINYNFLEEYVPESKEINIEFLRSSQIYKKKRYVDAIYFGEIIETKRQGKGVMKYKSGRVYEGDWFNDLRSGRGFEKYHNGNVYLGAFDCGKAHGQGKYTWNNNLEVYDGQWVRGVRRGYGMWKNIKGDSYIGEWDNGRALGYGVFTWANGDKYEGEWANSLKHGKGTDLFINGDSYRGEYKFGKPDGFGVYTWANGSVYEGNFKNGLKCGKGKWRKAPEVIGGPTNEYAGEYKGDKKCGQGEFFWASGNHYKGEYQDDERNGYGEMTWTDGSKYIGQWFKGIQHGYGKMIFPDGTFKEGYFDNNAYVGHVPSKTMLMKDQMRSSIYQTPSKNGKGSLIGVQSKNGQLTDQKSGGYNGYNNGGVMNKRLGSNKSNRLLKQSSDPNQYNILQRMSNEALQHIKHPQSIISMSNGFLSTQKLQNRAGISPSQDQKTQQFNLLNQNNRLQRDQSLNILRQIQKPIYEKVNSGQNSLEDSNENASHPSAGRRILARSKKSINGSSHKILPRGSNLALSGTRFMDGGGYHHLTPSYNLGLN</sequence>
<evidence type="ECO:0000313" key="3">
    <source>
        <dbReference type="Proteomes" id="UP000039865"/>
    </source>
</evidence>
<gene>
    <name evidence="2" type="primary">Contig9540.g10200</name>
    <name evidence="2" type="ORF">STYLEM_5380</name>
</gene>
<name>A0A078A2Q6_STYLE</name>
<evidence type="ECO:0000256" key="1">
    <source>
        <dbReference type="ARBA" id="ARBA00022737"/>
    </source>
</evidence>
<dbReference type="SMART" id="SM00698">
    <property type="entry name" value="MORN"/>
    <property type="match status" value="11"/>
</dbReference>
<dbReference type="AlphaFoldDB" id="A0A078A2Q6"/>
<protein>
    <recommendedName>
        <fullName evidence="4">Morn repeat protein</fullName>
    </recommendedName>
</protein>